<dbReference type="Proteomes" id="UP000264702">
    <property type="component" value="Unassembled WGS sequence"/>
</dbReference>
<dbReference type="EMBL" id="QVQT01000003">
    <property type="protein sequence ID" value="RFU16751.1"/>
    <property type="molecule type" value="Genomic_DNA"/>
</dbReference>
<protein>
    <submittedName>
        <fullName evidence="1">Uncharacterized protein</fullName>
    </submittedName>
</protein>
<accession>A0A372IPT3</accession>
<evidence type="ECO:0000313" key="1">
    <source>
        <dbReference type="EMBL" id="RFU16751.1"/>
    </source>
</evidence>
<name>A0A372IPT3_9BACT</name>
<reference evidence="1 2" key="1">
    <citation type="submission" date="2018-08" db="EMBL/GenBank/DDBJ databases">
        <title>Acidipila sp. 4G-K13, an acidobacterium isolated from forest soil.</title>
        <authorList>
            <person name="Gao Z.-H."/>
            <person name="Qiu L.-H."/>
        </authorList>
    </citation>
    <scope>NUCLEOTIDE SEQUENCE [LARGE SCALE GENOMIC DNA]</scope>
    <source>
        <strain evidence="1 2">4G-K13</strain>
    </source>
</reference>
<dbReference type="RefSeq" id="WP_117298922.1">
    <property type="nucleotide sequence ID" value="NZ_QVQT02000003.1"/>
</dbReference>
<keyword evidence="2" id="KW-1185">Reference proteome</keyword>
<organism evidence="1 2">
    <name type="scientific">Paracidobacterium acidisoli</name>
    <dbReference type="NCBI Taxonomy" id="2303751"/>
    <lineage>
        <taxon>Bacteria</taxon>
        <taxon>Pseudomonadati</taxon>
        <taxon>Acidobacteriota</taxon>
        <taxon>Terriglobia</taxon>
        <taxon>Terriglobales</taxon>
        <taxon>Acidobacteriaceae</taxon>
        <taxon>Paracidobacterium</taxon>
    </lineage>
</organism>
<sequence>MYEDFRVTDRWTGEELHCRWIANIVAIATRHADAVDIRYDVSGRPVWIAMPYQAWGEQKQRTGHIITDALAAQAAGRYLKQAVESGYDNGREMYTMSTEEVLEHVDAVLKEAGHTSKLPPLMPMSDDAQPNL</sequence>
<dbReference type="AlphaFoldDB" id="A0A372IPT3"/>
<dbReference type="OrthoDB" id="116068at2"/>
<gene>
    <name evidence="1" type="ORF">D0Y96_08350</name>
</gene>
<proteinExistence type="predicted"/>
<evidence type="ECO:0000313" key="2">
    <source>
        <dbReference type="Proteomes" id="UP000264702"/>
    </source>
</evidence>
<comment type="caution">
    <text evidence="1">The sequence shown here is derived from an EMBL/GenBank/DDBJ whole genome shotgun (WGS) entry which is preliminary data.</text>
</comment>